<keyword evidence="1" id="KW-0472">Membrane</keyword>
<gene>
    <name evidence="2" type="ORF">AWR27_21940</name>
</gene>
<keyword evidence="1" id="KW-0812">Transmembrane</keyword>
<dbReference type="Proteomes" id="UP000187941">
    <property type="component" value="Chromosome"/>
</dbReference>
<feature type="transmembrane region" description="Helical" evidence="1">
    <location>
        <begin position="64"/>
        <end position="82"/>
    </location>
</feature>
<dbReference type="KEGG" id="smon:AWR27_21940"/>
<keyword evidence="3" id="KW-1185">Reference proteome</keyword>
<reference evidence="2 3" key="1">
    <citation type="submission" date="2016-01" db="EMBL/GenBank/DDBJ databases">
        <authorList>
            <person name="Oliw E.H."/>
        </authorList>
    </citation>
    <scope>NUCLEOTIDE SEQUENCE [LARGE SCALE GENOMIC DNA]</scope>
    <source>
        <strain evidence="2 3">DY10</strain>
    </source>
</reference>
<evidence type="ECO:0000256" key="1">
    <source>
        <dbReference type="SAM" id="Phobius"/>
    </source>
</evidence>
<dbReference type="EMBL" id="CP014263">
    <property type="protein sequence ID" value="AQG81728.1"/>
    <property type="molecule type" value="Genomic_DNA"/>
</dbReference>
<sequence length="85" mass="9941">MTEQRQAQVLDEKRWKANFYHAFENSYLYKAEEIILDQRPYMLEASTLPEIYKDLKKEDRNSKLIMLILMGLVVGVVGWVASCIG</sequence>
<proteinExistence type="predicted"/>
<evidence type="ECO:0000313" key="2">
    <source>
        <dbReference type="EMBL" id="AQG81728.1"/>
    </source>
</evidence>
<protein>
    <submittedName>
        <fullName evidence="2">Uncharacterized protein</fullName>
    </submittedName>
</protein>
<organism evidence="2 3">
    <name type="scientific">Spirosoma montaniterrae</name>
    <dbReference type="NCBI Taxonomy" id="1178516"/>
    <lineage>
        <taxon>Bacteria</taxon>
        <taxon>Pseudomonadati</taxon>
        <taxon>Bacteroidota</taxon>
        <taxon>Cytophagia</taxon>
        <taxon>Cytophagales</taxon>
        <taxon>Cytophagaceae</taxon>
        <taxon>Spirosoma</taxon>
    </lineage>
</organism>
<dbReference type="AlphaFoldDB" id="A0A1P9X2A3"/>
<evidence type="ECO:0000313" key="3">
    <source>
        <dbReference type="Proteomes" id="UP000187941"/>
    </source>
</evidence>
<name>A0A1P9X2A3_9BACT</name>
<accession>A0A1P9X2A3</accession>
<keyword evidence="1" id="KW-1133">Transmembrane helix</keyword>